<dbReference type="Gene3D" id="2.70.98.10">
    <property type="match status" value="1"/>
</dbReference>
<keyword evidence="2" id="KW-0119">Carbohydrate metabolism</keyword>
<dbReference type="InterPro" id="IPR004300">
    <property type="entry name" value="Glyco_hydro_57_N"/>
</dbReference>
<feature type="domain" description="Glycoside hydrolase family 57 N-terminal" evidence="3">
    <location>
        <begin position="13"/>
        <end position="275"/>
    </location>
</feature>
<dbReference type="SUPFAM" id="SSF88688">
    <property type="entry name" value="Families 57/38 glycoside transferase middle domain"/>
    <property type="match status" value="1"/>
</dbReference>
<dbReference type="Gene3D" id="3.20.110.20">
    <property type="match status" value="1"/>
</dbReference>
<sequence>MVIWAMNAIRLCLVLHNHQPVGNFDGVFEQAYQDSYLPFLDVFESYSDLKISLHTSGPLMEWLDERHGEYIDRVARLVAAGRIEIVGGPFYEPIMTMIPPRDRVGQITTYTRWLETRIGAHVQGMWMPERVWEQSLTGDLVSAGMKYTVLDDFHFRNAGLTEDQLQGYYLTEDDGKVLCVFPGSEPLRYTIPFQSPQSSIDYLRGIADKHPGAVVVFGDDGEKFGTWPDTKKHVYENGWLRQFFDALLHNRDWLQMSTLAEAYENSPPVGKIYLPDGSYREMTEWALPVNQQLEYDSITHDLEHDPRWPRIKRFVRGGFWRNFKVKYPETNEMYSRMMMTSRRFSQAEREGASGPAFDNARQALYRGQCNCPYWHGAFGGIYLPHLRNAIYNQLIASDNLIDQATGKTGPYVEATVDDYNFDLKQEVRLSSDKLIALIAPAQGGMLYELDVRSICHNLGATLTRRPESYHRKVLAGASGANGNVASIHDRVVFKQPGLDERLQYDPTNRKSLLDHFFELGATLQGVSRGEARELGDFVTGVYEAKIRRASDRMQAQLTRTGWVNGREIRITKAVTMAAGSQTLEIAYQLENLPPHELVHFGVELNFAGLPSGADDRYFHDLTGNRFGQLGTQLDLNDINQLGLTDEWLGIDVQLVANRPTNFWTFPVETVSQSEGGFELVHQSVAVLPHWHIRGDAAGKWTATIQLTTSTALAERRMLPKRDAAVVMS</sequence>
<dbReference type="GO" id="GO:0030246">
    <property type="term" value="F:carbohydrate binding"/>
    <property type="evidence" value="ECO:0007669"/>
    <property type="project" value="InterPro"/>
</dbReference>
<dbReference type="EMBL" id="CP036274">
    <property type="protein sequence ID" value="QDU26937.1"/>
    <property type="molecule type" value="Genomic_DNA"/>
</dbReference>
<dbReference type="CDD" id="cd10793">
    <property type="entry name" value="GH57N_TLGT_like"/>
    <property type="match status" value="1"/>
</dbReference>
<feature type="domain" description="Alpha-amylase/4-alpha-glucanotransferase central" evidence="4">
    <location>
        <begin position="318"/>
        <end position="400"/>
    </location>
</feature>
<dbReference type="KEGG" id="aagg:ETAA8_20210"/>
<keyword evidence="6" id="KW-0378">Hydrolase</keyword>
<dbReference type="PANTHER" id="PTHR41695">
    <property type="entry name" value="1,4-ALPHA-GLUCAN BRANCHING ENZYME RV3031-RELATED"/>
    <property type="match status" value="1"/>
</dbReference>
<feature type="domain" description="Alpha-amylase/4-alpha-glucanotransferase C-terminal" evidence="5">
    <location>
        <begin position="418"/>
        <end position="704"/>
    </location>
</feature>
<evidence type="ECO:0000259" key="3">
    <source>
        <dbReference type="Pfam" id="PF03065"/>
    </source>
</evidence>
<name>A0A517Y9M6_9BACT</name>
<organism evidence="6 7">
    <name type="scientific">Anatilimnocola aggregata</name>
    <dbReference type="NCBI Taxonomy" id="2528021"/>
    <lineage>
        <taxon>Bacteria</taxon>
        <taxon>Pseudomonadati</taxon>
        <taxon>Planctomycetota</taxon>
        <taxon>Planctomycetia</taxon>
        <taxon>Pirellulales</taxon>
        <taxon>Pirellulaceae</taxon>
        <taxon>Anatilimnocola</taxon>
    </lineage>
</organism>
<dbReference type="InterPro" id="IPR014718">
    <property type="entry name" value="GH-type_carb-bd"/>
</dbReference>
<comment type="similarity">
    <text evidence="1">Belongs to the glycosyl hydrolase 57 family.</text>
</comment>
<reference evidence="6 7" key="1">
    <citation type="submission" date="2019-02" db="EMBL/GenBank/DDBJ databases">
        <title>Deep-cultivation of Planctomycetes and their phenomic and genomic characterization uncovers novel biology.</title>
        <authorList>
            <person name="Wiegand S."/>
            <person name="Jogler M."/>
            <person name="Boedeker C."/>
            <person name="Pinto D."/>
            <person name="Vollmers J."/>
            <person name="Rivas-Marin E."/>
            <person name="Kohn T."/>
            <person name="Peeters S.H."/>
            <person name="Heuer A."/>
            <person name="Rast P."/>
            <person name="Oberbeckmann S."/>
            <person name="Bunk B."/>
            <person name="Jeske O."/>
            <person name="Meyerdierks A."/>
            <person name="Storesund J.E."/>
            <person name="Kallscheuer N."/>
            <person name="Luecker S."/>
            <person name="Lage O.M."/>
            <person name="Pohl T."/>
            <person name="Merkel B.J."/>
            <person name="Hornburger P."/>
            <person name="Mueller R.-W."/>
            <person name="Bruemmer F."/>
            <person name="Labrenz M."/>
            <person name="Spormann A.M."/>
            <person name="Op den Camp H."/>
            <person name="Overmann J."/>
            <person name="Amann R."/>
            <person name="Jetten M.S.M."/>
            <person name="Mascher T."/>
            <person name="Medema M.H."/>
            <person name="Devos D.P."/>
            <person name="Kaster A.-K."/>
            <person name="Ovreas L."/>
            <person name="Rohde M."/>
            <person name="Galperin M.Y."/>
            <person name="Jogler C."/>
        </authorList>
    </citation>
    <scope>NUCLEOTIDE SEQUENCE [LARGE SCALE GENOMIC DNA]</scope>
    <source>
        <strain evidence="6 7">ETA_A8</strain>
    </source>
</reference>
<dbReference type="PANTHER" id="PTHR41695:SF1">
    <property type="entry name" value="1,4-ALPHA-GLUCAN BRANCHING ENZYME TK1436"/>
    <property type="match status" value="1"/>
</dbReference>
<keyword evidence="6" id="KW-0326">Glycosidase</keyword>
<dbReference type="GO" id="GO:0005576">
    <property type="term" value="C:extracellular region"/>
    <property type="evidence" value="ECO:0007669"/>
    <property type="project" value="TreeGrafter"/>
</dbReference>
<gene>
    <name evidence="6" type="primary">amyA</name>
    <name evidence="6" type="ORF">ETAA8_20210</name>
</gene>
<dbReference type="InterPro" id="IPR011330">
    <property type="entry name" value="Glyco_hydro/deAcase_b/a-brl"/>
</dbReference>
<dbReference type="SUPFAM" id="SSF74650">
    <property type="entry name" value="Galactose mutarotase-like"/>
    <property type="match status" value="1"/>
</dbReference>
<dbReference type="SUPFAM" id="SSF88713">
    <property type="entry name" value="Glycoside hydrolase/deacetylase"/>
    <property type="match status" value="1"/>
</dbReference>
<dbReference type="Proteomes" id="UP000315017">
    <property type="component" value="Chromosome"/>
</dbReference>
<dbReference type="GO" id="GO:0030979">
    <property type="term" value="P:alpha-glucan biosynthetic process"/>
    <property type="evidence" value="ECO:0007669"/>
    <property type="project" value="InterPro"/>
</dbReference>
<protein>
    <submittedName>
        <fullName evidence="6">Alpha-amylase 1</fullName>
        <ecNumber evidence="6">3.2.1.1</ecNumber>
    </submittedName>
</protein>
<dbReference type="InterPro" id="IPR028995">
    <property type="entry name" value="Glyco_hydro_57/38_cen_sf"/>
</dbReference>
<evidence type="ECO:0000259" key="5">
    <source>
        <dbReference type="Pfam" id="PF09095"/>
    </source>
</evidence>
<dbReference type="InterPro" id="IPR015179">
    <property type="entry name" value="A-amylase/a-glucTrfase_C"/>
</dbReference>
<dbReference type="EC" id="3.2.1.1" evidence="6"/>
<dbReference type="Pfam" id="PF09094">
    <property type="entry name" value="AmyA-A_glucT_m"/>
    <property type="match status" value="1"/>
</dbReference>
<dbReference type="GO" id="GO:0004556">
    <property type="term" value="F:alpha-amylase activity"/>
    <property type="evidence" value="ECO:0007669"/>
    <property type="project" value="UniProtKB-EC"/>
</dbReference>
<keyword evidence="7" id="KW-1185">Reference proteome</keyword>
<proteinExistence type="inferred from homology"/>
<dbReference type="AlphaFoldDB" id="A0A517Y9M6"/>
<dbReference type="InterPro" id="IPR040042">
    <property type="entry name" value="Branching_enz_MT3115-like"/>
</dbReference>
<evidence type="ECO:0000259" key="4">
    <source>
        <dbReference type="Pfam" id="PF09094"/>
    </source>
</evidence>
<evidence type="ECO:0000313" key="7">
    <source>
        <dbReference type="Proteomes" id="UP000315017"/>
    </source>
</evidence>
<evidence type="ECO:0000313" key="6">
    <source>
        <dbReference type="EMBL" id="QDU26937.1"/>
    </source>
</evidence>
<dbReference type="GO" id="GO:0003844">
    <property type="term" value="F:1,4-alpha-glucan branching enzyme activity"/>
    <property type="evidence" value="ECO:0007669"/>
    <property type="project" value="InterPro"/>
</dbReference>
<dbReference type="InterPro" id="IPR011013">
    <property type="entry name" value="Gal_mutarotase_sf_dom"/>
</dbReference>
<accession>A0A517Y9M6</accession>
<dbReference type="Pfam" id="PF09095">
    <property type="entry name" value="AmyA-gluTrfs_C"/>
    <property type="match status" value="1"/>
</dbReference>
<dbReference type="InterPro" id="IPR015178">
    <property type="entry name" value="A-amylase/a-glucTrfase_central"/>
</dbReference>
<evidence type="ECO:0000256" key="1">
    <source>
        <dbReference type="ARBA" id="ARBA00006821"/>
    </source>
</evidence>
<evidence type="ECO:0000256" key="2">
    <source>
        <dbReference type="ARBA" id="ARBA00023277"/>
    </source>
</evidence>
<dbReference type="Pfam" id="PF03065">
    <property type="entry name" value="Glyco_hydro_57"/>
    <property type="match status" value="1"/>
</dbReference>